<reference evidence="1 2" key="1">
    <citation type="submission" date="2020-08" db="EMBL/GenBank/DDBJ databases">
        <authorList>
            <person name="Hejnol A."/>
        </authorList>
    </citation>
    <scope>NUCLEOTIDE SEQUENCE [LARGE SCALE GENOMIC DNA]</scope>
</reference>
<evidence type="ECO:0000313" key="1">
    <source>
        <dbReference type="EMBL" id="CAD5126422.1"/>
    </source>
</evidence>
<gene>
    <name evidence="1" type="ORF">DGYR_LOCUS13665</name>
</gene>
<dbReference type="AlphaFoldDB" id="A0A7I8WE00"/>
<accession>A0A7I8WE00</accession>
<evidence type="ECO:0000313" key="2">
    <source>
        <dbReference type="Proteomes" id="UP000549394"/>
    </source>
</evidence>
<proteinExistence type="predicted"/>
<sequence length="238" mass="27399">MEFWLSNCRPNCPTNKLTITFKKEYDVVEICLFSPFGQKKHKAPTIEFILNGQESYTEESDLEERIEYISEDISDLEYLTDIALLENGADCSATSQVTNLFRCQLALDLISGIQEANQEWSADCSGNNCIGQYINISFKIYGNPVRYCFMNRLWSIKYITKVKVKWTSGLEKFINLEKNTHQQCFEYSNGYIETGIHVEVVEIASSQNIGFSSVQVFIKGICQPFCIYSSHREIYVKK</sequence>
<comment type="caution">
    <text evidence="1">The sequence shown here is derived from an EMBL/GenBank/DDBJ whole genome shotgun (WGS) entry which is preliminary data.</text>
</comment>
<dbReference type="EMBL" id="CAJFCJ010000047">
    <property type="protein sequence ID" value="CAD5126422.1"/>
    <property type="molecule type" value="Genomic_DNA"/>
</dbReference>
<name>A0A7I8WE00_9ANNE</name>
<protein>
    <submittedName>
        <fullName evidence="1">DgyrCDS14556</fullName>
    </submittedName>
</protein>
<dbReference type="Proteomes" id="UP000549394">
    <property type="component" value="Unassembled WGS sequence"/>
</dbReference>
<organism evidence="1 2">
    <name type="scientific">Dimorphilus gyrociliatus</name>
    <dbReference type="NCBI Taxonomy" id="2664684"/>
    <lineage>
        <taxon>Eukaryota</taxon>
        <taxon>Metazoa</taxon>
        <taxon>Spiralia</taxon>
        <taxon>Lophotrochozoa</taxon>
        <taxon>Annelida</taxon>
        <taxon>Polychaeta</taxon>
        <taxon>Polychaeta incertae sedis</taxon>
        <taxon>Dinophilidae</taxon>
        <taxon>Dimorphilus</taxon>
    </lineage>
</organism>
<keyword evidence="2" id="KW-1185">Reference proteome</keyword>